<evidence type="ECO:0000256" key="4">
    <source>
        <dbReference type="SAM" id="Phobius"/>
    </source>
</evidence>
<feature type="transmembrane region" description="Helical" evidence="4">
    <location>
        <begin position="112"/>
        <end position="133"/>
    </location>
</feature>
<dbReference type="Pfam" id="PF00515">
    <property type="entry name" value="TPR_1"/>
    <property type="match status" value="1"/>
</dbReference>
<keyword evidence="4" id="KW-0472">Membrane</keyword>
<dbReference type="AlphaFoldDB" id="A0A644Y003"/>
<dbReference type="EMBL" id="VSSQ01003254">
    <property type="protein sequence ID" value="MPM19843.1"/>
    <property type="molecule type" value="Genomic_DNA"/>
</dbReference>
<feature type="transmembrane region" description="Helical" evidence="4">
    <location>
        <begin position="367"/>
        <end position="385"/>
    </location>
</feature>
<evidence type="ECO:0000256" key="1">
    <source>
        <dbReference type="ARBA" id="ARBA00022737"/>
    </source>
</evidence>
<dbReference type="GO" id="GO:0030968">
    <property type="term" value="P:endoplasmic reticulum unfolded protein response"/>
    <property type="evidence" value="ECO:0007669"/>
    <property type="project" value="TreeGrafter"/>
</dbReference>
<dbReference type="Pfam" id="PF13432">
    <property type="entry name" value="TPR_16"/>
    <property type="match status" value="1"/>
</dbReference>
<dbReference type="Pfam" id="PF13414">
    <property type="entry name" value="TPR_11"/>
    <property type="match status" value="1"/>
</dbReference>
<dbReference type="Gene3D" id="1.25.40.10">
    <property type="entry name" value="Tetratricopeptide repeat domain"/>
    <property type="match status" value="3"/>
</dbReference>
<dbReference type="InterPro" id="IPR019734">
    <property type="entry name" value="TPR_rpt"/>
</dbReference>
<keyword evidence="4" id="KW-1133">Transmembrane helix</keyword>
<feature type="transmembrane region" description="Helical" evidence="4">
    <location>
        <begin position="199"/>
        <end position="221"/>
    </location>
</feature>
<dbReference type="GO" id="GO:0005783">
    <property type="term" value="C:endoplasmic reticulum"/>
    <property type="evidence" value="ECO:0007669"/>
    <property type="project" value="TreeGrafter"/>
</dbReference>
<keyword evidence="4" id="KW-0812">Transmembrane</keyword>
<organism evidence="5">
    <name type="scientific">bioreactor metagenome</name>
    <dbReference type="NCBI Taxonomy" id="1076179"/>
    <lineage>
        <taxon>unclassified sequences</taxon>
        <taxon>metagenomes</taxon>
        <taxon>ecological metagenomes</taxon>
    </lineage>
</organism>
<gene>
    <name evidence="5" type="ORF">SDC9_66270</name>
</gene>
<dbReference type="InterPro" id="IPR052346">
    <property type="entry name" value="O-mannosyl-transferase_TMTC"/>
</dbReference>
<feature type="transmembrane region" description="Helical" evidence="4">
    <location>
        <begin position="312"/>
        <end position="331"/>
    </location>
</feature>
<feature type="transmembrane region" description="Helical" evidence="4">
    <location>
        <begin position="278"/>
        <end position="300"/>
    </location>
</feature>
<dbReference type="SMART" id="SM00028">
    <property type="entry name" value="TPR"/>
    <property type="match status" value="6"/>
</dbReference>
<evidence type="ECO:0000256" key="2">
    <source>
        <dbReference type="ARBA" id="ARBA00022803"/>
    </source>
</evidence>
<dbReference type="SUPFAM" id="SSF48439">
    <property type="entry name" value="Protein prenylyltransferase"/>
    <property type="match status" value="1"/>
</dbReference>
<proteinExistence type="predicted"/>
<dbReference type="PANTHER" id="PTHR44227">
    <property type="match status" value="1"/>
</dbReference>
<keyword evidence="2" id="KW-0802">TPR repeat</keyword>
<protein>
    <recommendedName>
        <fullName evidence="6">Photosystem I assembly protein Ycf3</fullName>
    </recommendedName>
</protein>
<feature type="transmembrane region" description="Helical" evidence="4">
    <location>
        <begin position="233"/>
        <end position="257"/>
    </location>
</feature>
<reference evidence="5" key="1">
    <citation type="submission" date="2019-08" db="EMBL/GenBank/DDBJ databases">
        <authorList>
            <person name="Kucharzyk K."/>
            <person name="Murdoch R.W."/>
            <person name="Higgins S."/>
            <person name="Loffler F."/>
        </authorList>
    </citation>
    <scope>NUCLEOTIDE SEQUENCE</scope>
</reference>
<accession>A0A644Y003</accession>
<feature type="transmembrane region" description="Helical" evidence="4">
    <location>
        <begin position="171"/>
        <end position="187"/>
    </location>
</feature>
<feature type="transmembrane region" description="Helical" evidence="4">
    <location>
        <begin position="338"/>
        <end position="355"/>
    </location>
</feature>
<feature type="transmembrane region" description="Helical" evidence="4">
    <location>
        <begin position="33"/>
        <end position="51"/>
    </location>
</feature>
<name>A0A644Y003_9ZZZZ</name>
<evidence type="ECO:0000313" key="5">
    <source>
        <dbReference type="EMBL" id="MPM19843.1"/>
    </source>
</evidence>
<dbReference type="PROSITE" id="PS50293">
    <property type="entry name" value="TPR_REGION"/>
    <property type="match status" value="3"/>
</dbReference>
<dbReference type="InterPro" id="IPR011990">
    <property type="entry name" value="TPR-like_helical_dom_sf"/>
</dbReference>
<sequence>MSGKNQSKAKQNQKPVRAAAPKTITPAGNNRKWLPYLVLALMTIFVYSMSFNTEFIYNWDDAGYVTGSKYVKSLDGENLKAIFHDIDYMSNYHPLTTLSYAIDWAIAGENPVWYHIVNLLFHLMNAMLVFLVIKRMFRTKSDWVPFFVAMIFAVHPMHVESVAWISERKDVMYTFFFLLATLTYHKYCETTSGKWKPYLLTVLLFLLALMSKSAAVVFPVVLFAFDWYRRRKFGLWMVLEKVPMLVLSFIFGVIALKSQTEAMQNLAPLLTMTERLQIVNHSFLTYIYKFFLPINLSGYYPYPIKDNGILPSIYNIAPFITVGLLGLFIWFGRKSRELVFGVVFFVINLGLVLQLKPVGGAVLAERYTYVPYIGLALPLAFWLGNNADRNKLMQLIILAAGIIFAAMSFNRVPVWKSGDALFTNVLEQFPRNPYAWDNRGGLYWDIYASKKYKDNPAKKQLYTDKAYHDYSMSLQLDASFVQPWAHRGILLFNINKYEEALSDFNEALKLKPDYVDALIGRANTLSTLQKYKEALPDYDAYLKLKNDDAAAYVWRATAYSHLQQYDKAMADCDAALKLDPQNAEAWYWKGLSYYNTGKNEEAIANFTKATEIKPDYQEVLVWQGMAHANLKQYSKAVETYSRALQLKPNDAVALVNRSVAYYNQNDFGHAIADLDAAGNLGYPLNKDYYMAVKTGDRRFQSK</sequence>
<keyword evidence="1" id="KW-0677">Repeat</keyword>
<dbReference type="GO" id="GO:0035269">
    <property type="term" value="P:protein O-linked glycosylation via mannose"/>
    <property type="evidence" value="ECO:0007669"/>
    <property type="project" value="TreeGrafter"/>
</dbReference>
<dbReference type="PANTHER" id="PTHR44227:SF3">
    <property type="entry name" value="PROTEIN O-MANNOSYL-TRANSFERASE TMTC4"/>
    <property type="match status" value="1"/>
</dbReference>
<feature type="transmembrane region" description="Helical" evidence="4">
    <location>
        <begin position="392"/>
        <end position="409"/>
    </location>
</feature>
<evidence type="ECO:0008006" key="6">
    <source>
        <dbReference type="Google" id="ProtNLM"/>
    </source>
</evidence>
<feature type="transmembrane region" description="Helical" evidence="4">
    <location>
        <begin position="145"/>
        <end position="165"/>
    </location>
</feature>
<feature type="region of interest" description="Disordered" evidence="3">
    <location>
        <begin position="1"/>
        <end position="23"/>
    </location>
</feature>
<dbReference type="PROSITE" id="PS50005">
    <property type="entry name" value="TPR"/>
    <property type="match status" value="4"/>
</dbReference>
<evidence type="ECO:0000256" key="3">
    <source>
        <dbReference type="SAM" id="MobiDB-lite"/>
    </source>
</evidence>
<comment type="caution">
    <text evidence="5">The sequence shown here is derived from an EMBL/GenBank/DDBJ whole genome shotgun (WGS) entry which is preliminary data.</text>
</comment>
<feature type="compositionally biased region" description="Polar residues" evidence="3">
    <location>
        <begin position="1"/>
        <end position="14"/>
    </location>
</feature>
<dbReference type="GO" id="GO:0000030">
    <property type="term" value="F:mannosyltransferase activity"/>
    <property type="evidence" value="ECO:0007669"/>
    <property type="project" value="TreeGrafter"/>
</dbReference>